<reference evidence="2" key="1">
    <citation type="submission" date="2019-03" db="EMBL/GenBank/DDBJ databases">
        <title>Weissella sp. 26KH-42 Genome sequencing.</title>
        <authorList>
            <person name="Heo J."/>
            <person name="Kim S.-J."/>
            <person name="Kim J.-S."/>
            <person name="Hong S.-B."/>
            <person name="Kwon S.-W."/>
        </authorList>
    </citation>
    <scope>NUCLEOTIDE SEQUENCE [LARGE SCALE GENOMIC DNA]</scope>
    <source>
        <strain evidence="2">26KH-42</strain>
    </source>
</reference>
<dbReference type="RefSeq" id="WP_133362399.1">
    <property type="nucleotide sequence ID" value="NZ_CP037940.1"/>
</dbReference>
<gene>
    <name evidence="1" type="ORF">EQG49_01985</name>
</gene>
<organism evidence="1 2">
    <name type="scientific">Periweissella cryptocerci</name>
    <dbReference type="NCBI Taxonomy" id="2506420"/>
    <lineage>
        <taxon>Bacteria</taxon>
        <taxon>Bacillati</taxon>
        <taxon>Bacillota</taxon>
        <taxon>Bacilli</taxon>
        <taxon>Lactobacillales</taxon>
        <taxon>Lactobacillaceae</taxon>
        <taxon>Periweissella</taxon>
    </lineage>
</organism>
<name>A0A4P6YRN0_9LACO</name>
<proteinExistence type="predicted"/>
<dbReference type="EMBL" id="CP037940">
    <property type="protein sequence ID" value="QBO35319.1"/>
    <property type="molecule type" value="Genomic_DNA"/>
</dbReference>
<evidence type="ECO:0000313" key="2">
    <source>
        <dbReference type="Proteomes" id="UP000292886"/>
    </source>
</evidence>
<protein>
    <submittedName>
        <fullName evidence="1">Uncharacterized protein</fullName>
    </submittedName>
</protein>
<dbReference type="OrthoDB" id="2285054at2"/>
<dbReference type="KEGG" id="wei:EQG49_01985"/>
<keyword evidence="2" id="KW-1185">Reference proteome</keyword>
<dbReference type="AlphaFoldDB" id="A0A4P6YRN0"/>
<dbReference type="Proteomes" id="UP000292886">
    <property type="component" value="Chromosome"/>
</dbReference>
<sequence>MPSVSASSVGLESTPKSMRGTWYHWHPKTAYSKGTVYKNVVFKKMWSTDEQGYSQINVWRTKYKGKIGFRIGGAASEIQEQNVLTKVKIKDKYHKVMVSYLTDQRGDYGEIHYNFRSKSLAKQYDKKHQLSYDDYDTGQNTPKVKKQMKKVIVKYFGEKWLLFMNEH</sequence>
<evidence type="ECO:0000313" key="1">
    <source>
        <dbReference type="EMBL" id="QBO35319.1"/>
    </source>
</evidence>
<accession>A0A4P6YRN0</accession>